<dbReference type="InterPro" id="IPR036047">
    <property type="entry name" value="F-box-like_dom_sf"/>
</dbReference>
<dbReference type="HOGENOM" id="CLU_010721_1_0_1"/>
<dbReference type="CDD" id="cd22160">
    <property type="entry name" value="F-box_AtFBL13-like"/>
    <property type="match status" value="1"/>
</dbReference>
<dbReference type="OMA" id="YCSGEEP"/>
<reference evidence="2 5" key="2">
    <citation type="journal article" date="2014" name="BMC Genomics">
        <title>An improved genome release (version Mt4.0) for the model legume Medicago truncatula.</title>
        <authorList>
            <person name="Tang H."/>
            <person name="Krishnakumar V."/>
            <person name="Bidwell S."/>
            <person name="Rosen B."/>
            <person name="Chan A."/>
            <person name="Zhou S."/>
            <person name="Gentzbittel L."/>
            <person name="Childs K.L."/>
            <person name="Yandell M."/>
            <person name="Gundlach H."/>
            <person name="Mayer K.F."/>
            <person name="Schwartz D.C."/>
            <person name="Town C.D."/>
        </authorList>
    </citation>
    <scope>GENOME REANNOTATION</scope>
    <source>
        <strain evidence="4 5">cv. Jemalong A17</strain>
    </source>
</reference>
<dbReference type="PANTHER" id="PTHR31900:SF34">
    <property type="entry name" value="EMB|CAB62440.1-RELATED"/>
    <property type="match status" value="1"/>
</dbReference>
<organism evidence="2 5">
    <name type="scientific">Medicago truncatula</name>
    <name type="common">Barrel medic</name>
    <name type="synonym">Medicago tribuloides</name>
    <dbReference type="NCBI Taxonomy" id="3880"/>
    <lineage>
        <taxon>Eukaryota</taxon>
        <taxon>Viridiplantae</taxon>
        <taxon>Streptophyta</taxon>
        <taxon>Embryophyta</taxon>
        <taxon>Tracheophyta</taxon>
        <taxon>Spermatophyta</taxon>
        <taxon>Magnoliopsida</taxon>
        <taxon>eudicotyledons</taxon>
        <taxon>Gunneridae</taxon>
        <taxon>Pentapetalae</taxon>
        <taxon>rosids</taxon>
        <taxon>fabids</taxon>
        <taxon>Fabales</taxon>
        <taxon>Fabaceae</taxon>
        <taxon>Papilionoideae</taxon>
        <taxon>50 kb inversion clade</taxon>
        <taxon>NPAAA clade</taxon>
        <taxon>Hologalegina</taxon>
        <taxon>IRL clade</taxon>
        <taxon>Trifolieae</taxon>
        <taxon>Medicago</taxon>
    </lineage>
</organism>
<dbReference type="Pfam" id="PF00646">
    <property type="entry name" value="F-box"/>
    <property type="match status" value="1"/>
</dbReference>
<evidence type="ECO:0000313" key="5">
    <source>
        <dbReference type="Proteomes" id="UP000002051"/>
    </source>
</evidence>
<dbReference type="EMBL" id="PSQE01000007">
    <property type="protein sequence ID" value="RHN48280.1"/>
    <property type="molecule type" value="Genomic_DNA"/>
</dbReference>
<proteinExistence type="predicted"/>
<dbReference type="Proteomes" id="UP000265566">
    <property type="component" value="Chromosome 7"/>
</dbReference>
<dbReference type="STRING" id="3880.G7KXG4"/>
<evidence type="ECO:0000313" key="3">
    <source>
        <dbReference type="EMBL" id="RHN48280.1"/>
    </source>
</evidence>
<evidence type="ECO:0000259" key="1">
    <source>
        <dbReference type="SMART" id="SM00579"/>
    </source>
</evidence>
<dbReference type="AlphaFoldDB" id="G7KXG4"/>
<dbReference type="SUPFAM" id="SSF52047">
    <property type="entry name" value="RNI-like"/>
    <property type="match status" value="1"/>
</dbReference>
<name>G7KXG4_MEDTR</name>
<dbReference type="SMART" id="SM00579">
    <property type="entry name" value="FBD"/>
    <property type="match status" value="1"/>
</dbReference>
<dbReference type="Gene3D" id="3.80.10.10">
    <property type="entry name" value="Ribonuclease Inhibitor"/>
    <property type="match status" value="1"/>
</dbReference>
<dbReference type="EMBL" id="CM001223">
    <property type="protein sequence ID" value="AES81598.1"/>
    <property type="molecule type" value="Genomic_DNA"/>
</dbReference>
<dbReference type="InterPro" id="IPR001810">
    <property type="entry name" value="F-box_dom"/>
</dbReference>
<dbReference type="SUPFAM" id="SSF81383">
    <property type="entry name" value="F-box domain"/>
    <property type="match status" value="1"/>
</dbReference>
<dbReference type="Proteomes" id="UP000002051">
    <property type="component" value="Unassembled WGS sequence"/>
</dbReference>
<evidence type="ECO:0000313" key="2">
    <source>
        <dbReference type="EMBL" id="AES81598.1"/>
    </source>
</evidence>
<dbReference type="InterPro" id="IPR053781">
    <property type="entry name" value="F-box_AtFBL13-like"/>
</dbReference>
<dbReference type="InterPro" id="IPR006566">
    <property type="entry name" value="FBD"/>
</dbReference>
<dbReference type="OrthoDB" id="1434964at2759"/>
<dbReference type="InterPro" id="IPR055411">
    <property type="entry name" value="LRR_FXL15/At3g58940/PEG3-like"/>
</dbReference>
<dbReference type="Gramene" id="rna42981">
    <property type="protein sequence ID" value="RHN48280.1"/>
    <property type="gene ID" value="gene42981"/>
</dbReference>
<dbReference type="Pfam" id="PF08387">
    <property type="entry name" value="FBD"/>
    <property type="match status" value="1"/>
</dbReference>
<dbReference type="EnsemblPlants" id="AES81598">
    <property type="protein sequence ID" value="AES81598"/>
    <property type="gene ID" value="MTR_7g098510"/>
</dbReference>
<dbReference type="InterPro" id="IPR050232">
    <property type="entry name" value="FBL13/AtMIF1-like"/>
</dbReference>
<accession>G7KXG4</accession>
<dbReference type="InterPro" id="IPR032675">
    <property type="entry name" value="LRR_dom_sf"/>
</dbReference>
<protein>
    <submittedName>
        <fullName evidence="2">Cyclin-like F-box protein</fullName>
    </submittedName>
    <submittedName>
        <fullName evidence="3">Putative F-box domain, FBD domain, leucine-rich repeat domain, L domain-containing protein</fullName>
    </submittedName>
</protein>
<dbReference type="PANTHER" id="PTHR31900">
    <property type="entry name" value="F-BOX/RNI SUPERFAMILY PROTEIN-RELATED"/>
    <property type="match status" value="1"/>
</dbReference>
<gene>
    <name evidence="4" type="primary">11444775</name>
    <name evidence="2" type="ordered locus">MTR_7g098510</name>
    <name evidence="3" type="ORF">MtrunA17_Chr7g0262091</name>
</gene>
<dbReference type="eggNOG" id="ENOG502RYTW">
    <property type="taxonomic scope" value="Eukaryota"/>
</dbReference>
<feature type="domain" description="FBD" evidence="1">
    <location>
        <begin position="319"/>
        <end position="391"/>
    </location>
</feature>
<evidence type="ECO:0000313" key="4">
    <source>
        <dbReference type="EnsemblPlants" id="AES81598"/>
    </source>
</evidence>
<reference evidence="4" key="3">
    <citation type="submission" date="2015-04" db="UniProtKB">
        <authorList>
            <consortium name="EnsemblPlants"/>
        </authorList>
    </citation>
    <scope>IDENTIFICATION</scope>
    <source>
        <strain evidence="4">cv. Jemalong A17</strain>
    </source>
</reference>
<dbReference type="PaxDb" id="3880-AES81598"/>
<reference evidence="2 5" key="1">
    <citation type="journal article" date="2011" name="Nature">
        <title>The Medicago genome provides insight into the evolution of rhizobial symbioses.</title>
        <authorList>
            <person name="Young N.D."/>
            <person name="Debelle F."/>
            <person name="Oldroyd G.E."/>
            <person name="Geurts R."/>
            <person name="Cannon S.B."/>
            <person name="Udvardi M.K."/>
            <person name="Benedito V.A."/>
            <person name="Mayer K.F."/>
            <person name="Gouzy J."/>
            <person name="Schoof H."/>
            <person name="Van de Peer Y."/>
            <person name="Proost S."/>
            <person name="Cook D.R."/>
            <person name="Meyers B.C."/>
            <person name="Spannagl M."/>
            <person name="Cheung F."/>
            <person name="De Mita S."/>
            <person name="Krishnakumar V."/>
            <person name="Gundlach H."/>
            <person name="Zhou S."/>
            <person name="Mudge J."/>
            <person name="Bharti A.K."/>
            <person name="Murray J.D."/>
            <person name="Naoumkina M.A."/>
            <person name="Rosen B."/>
            <person name="Silverstein K.A."/>
            <person name="Tang H."/>
            <person name="Rombauts S."/>
            <person name="Zhao P.X."/>
            <person name="Zhou P."/>
            <person name="Barbe V."/>
            <person name="Bardou P."/>
            <person name="Bechner M."/>
            <person name="Bellec A."/>
            <person name="Berger A."/>
            <person name="Berges H."/>
            <person name="Bidwell S."/>
            <person name="Bisseling T."/>
            <person name="Choisne N."/>
            <person name="Couloux A."/>
            <person name="Denny R."/>
            <person name="Deshpande S."/>
            <person name="Dai X."/>
            <person name="Doyle J.J."/>
            <person name="Dudez A.M."/>
            <person name="Farmer A.D."/>
            <person name="Fouteau S."/>
            <person name="Franken C."/>
            <person name="Gibelin C."/>
            <person name="Gish J."/>
            <person name="Goldstein S."/>
            <person name="Gonzalez A.J."/>
            <person name="Green P.J."/>
            <person name="Hallab A."/>
            <person name="Hartog M."/>
            <person name="Hua A."/>
            <person name="Humphray S.J."/>
            <person name="Jeong D.H."/>
            <person name="Jing Y."/>
            <person name="Jocker A."/>
            <person name="Kenton S.M."/>
            <person name="Kim D.J."/>
            <person name="Klee K."/>
            <person name="Lai H."/>
            <person name="Lang C."/>
            <person name="Lin S."/>
            <person name="Macmil S.L."/>
            <person name="Magdelenat G."/>
            <person name="Matthews L."/>
            <person name="McCorrison J."/>
            <person name="Monaghan E.L."/>
            <person name="Mun J.H."/>
            <person name="Najar F.Z."/>
            <person name="Nicholson C."/>
            <person name="Noirot C."/>
            <person name="O'Bleness M."/>
            <person name="Paule C.R."/>
            <person name="Poulain J."/>
            <person name="Prion F."/>
            <person name="Qin B."/>
            <person name="Qu C."/>
            <person name="Retzel E.F."/>
            <person name="Riddle C."/>
            <person name="Sallet E."/>
            <person name="Samain S."/>
            <person name="Samson N."/>
            <person name="Sanders I."/>
            <person name="Saurat O."/>
            <person name="Scarpelli C."/>
            <person name="Schiex T."/>
            <person name="Segurens B."/>
            <person name="Severin A.J."/>
            <person name="Sherrier D.J."/>
            <person name="Shi R."/>
            <person name="Sims S."/>
            <person name="Singer S.R."/>
            <person name="Sinharoy S."/>
            <person name="Sterck L."/>
            <person name="Viollet A."/>
            <person name="Wang B.B."/>
            <person name="Wang K."/>
            <person name="Wang M."/>
            <person name="Wang X."/>
            <person name="Warfsmann J."/>
            <person name="Weissenbach J."/>
            <person name="White D.D."/>
            <person name="White J.D."/>
            <person name="Wiley G.B."/>
            <person name="Wincker P."/>
            <person name="Xing Y."/>
            <person name="Yang L."/>
            <person name="Yao Z."/>
            <person name="Ying F."/>
            <person name="Zhai J."/>
            <person name="Zhou L."/>
            <person name="Zuber A."/>
            <person name="Denarie J."/>
            <person name="Dixon R.A."/>
            <person name="May G.D."/>
            <person name="Schwartz D.C."/>
            <person name="Rogers J."/>
            <person name="Quetier F."/>
            <person name="Town C.D."/>
            <person name="Roe B.A."/>
        </authorList>
    </citation>
    <scope>NUCLEOTIDE SEQUENCE [LARGE SCALE GENOMIC DNA]</scope>
    <source>
        <strain evidence="2">A17</strain>
        <strain evidence="4 5">cv. Jemalong A17</strain>
    </source>
</reference>
<keyword evidence="5" id="KW-1185">Reference proteome</keyword>
<dbReference type="KEGG" id="mtr:11444775"/>
<reference evidence="3" key="4">
    <citation type="journal article" date="2018" name="Nat. Plants">
        <title>Whole-genome landscape of Medicago truncatula symbiotic genes.</title>
        <authorList>
            <person name="Pecrix Y."/>
            <person name="Gamas P."/>
            <person name="Carrere S."/>
        </authorList>
    </citation>
    <scope>NUCLEOTIDE SEQUENCE</scope>
    <source>
        <tissue evidence="3">Leaves</tissue>
    </source>
</reference>
<dbReference type="Gene3D" id="1.20.1280.50">
    <property type="match status" value="1"/>
</dbReference>
<dbReference type="Pfam" id="PF24758">
    <property type="entry name" value="LRR_At5g56370"/>
    <property type="match status" value="1"/>
</dbReference>
<sequence length="391" mass="45904">MSSSSHKKRRLRKSSKVDRISDLPDSILCHILYFLPTKLAATTSVLSKRWKRLWLSVLSLDFDPSGFKTSDLFLHVVYSTMYRREITLPIHSFRFKSRSCRIQKDVNQFVYHVLQRGIQNLYLNLSKSCRYLIKLPATIFSCRTLKVLRLRNLTVGDISQVDLYLPSLQTLHLHKVDFGSHEQLMKLLLSCPILEDLETTKSCFMFGLSNRFLVDFITLPNIIKARISEFFVPLSMVCKAENLRIEKVWMFTYCMQLPMFESLIHLELSLNFKIWYPRWEWLLGMLKHSPKLQNLTIQDNKAIEEAIDECWKDPPIVPECLSSQLKTCHIRVYKGTKYDLEFTKYIMENSKVLETMTINSTRSLDMNVKYQLLMKLSSYTRGSTTCKLLFD</sequence>